<name>A0A9N9A0R6_9GLOM</name>
<evidence type="ECO:0000256" key="1">
    <source>
        <dbReference type="SAM" id="MobiDB-lite"/>
    </source>
</evidence>
<feature type="region of interest" description="Disordered" evidence="1">
    <location>
        <begin position="88"/>
        <end position="207"/>
    </location>
</feature>
<organism evidence="2 3">
    <name type="scientific">Funneliformis caledonium</name>
    <dbReference type="NCBI Taxonomy" id="1117310"/>
    <lineage>
        <taxon>Eukaryota</taxon>
        <taxon>Fungi</taxon>
        <taxon>Fungi incertae sedis</taxon>
        <taxon>Mucoromycota</taxon>
        <taxon>Glomeromycotina</taxon>
        <taxon>Glomeromycetes</taxon>
        <taxon>Glomerales</taxon>
        <taxon>Glomeraceae</taxon>
        <taxon>Funneliformis</taxon>
    </lineage>
</organism>
<dbReference type="OrthoDB" id="20872at2759"/>
<evidence type="ECO:0000313" key="2">
    <source>
        <dbReference type="EMBL" id="CAG8513089.1"/>
    </source>
</evidence>
<feature type="compositionally biased region" description="Acidic residues" evidence="1">
    <location>
        <begin position="37"/>
        <end position="65"/>
    </location>
</feature>
<accession>A0A9N9A0R6</accession>
<sequence>MSTNQFQTAITSNLIALQSSQVINDEKVHKSQPLRPDDEDEDDLDDLVNGGWEDDFTDEGEEDVEDMKEWEKLEFLWQISKPKSISLISNHSNGRENGKVVDHDEGAPPINPPAERNEKSTEENGNSEIKTDETSSTSIITISSVNNINRPSLSIPKLNIENRKRKASENDDDEIDISMILRKTKKQKDGDLETSKIPKSSPNDNLD</sequence>
<keyword evidence="3" id="KW-1185">Reference proteome</keyword>
<dbReference type="Proteomes" id="UP000789570">
    <property type="component" value="Unassembled WGS sequence"/>
</dbReference>
<feature type="compositionally biased region" description="Basic and acidic residues" evidence="1">
    <location>
        <begin position="93"/>
        <end position="106"/>
    </location>
</feature>
<dbReference type="AlphaFoldDB" id="A0A9N9A0R6"/>
<feature type="compositionally biased region" description="Polar residues" evidence="1">
    <location>
        <begin position="197"/>
        <end position="207"/>
    </location>
</feature>
<gene>
    <name evidence="2" type="ORF">FCALED_LOCUS4299</name>
</gene>
<protein>
    <submittedName>
        <fullName evidence="2">13702_t:CDS:1</fullName>
    </submittedName>
</protein>
<reference evidence="2" key="1">
    <citation type="submission" date="2021-06" db="EMBL/GenBank/DDBJ databases">
        <authorList>
            <person name="Kallberg Y."/>
            <person name="Tangrot J."/>
            <person name="Rosling A."/>
        </authorList>
    </citation>
    <scope>NUCLEOTIDE SEQUENCE</scope>
    <source>
        <strain evidence="2">UK204</strain>
    </source>
</reference>
<proteinExistence type="predicted"/>
<feature type="compositionally biased region" description="Low complexity" evidence="1">
    <location>
        <begin position="134"/>
        <end position="144"/>
    </location>
</feature>
<feature type="region of interest" description="Disordered" evidence="1">
    <location>
        <begin position="24"/>
        <end position="65"/>
    </location>
</feature>
<comment type="caution">
    <text evidence="2">The sequence shown here is derived from an EMBL/GenBank/DDBJ whole genome shotgun (WGS) entry which is preliminary data.</text>
</comment>
<dbReference type="EMBL" id="CAJVPQ010000828">
    <property type="protein sequence ID" value="CAG8513089.1"/>
    <property type="molecule type" value="Genomic_DNA"/>
</dbReference>
<feature type="compositionally biased region" description="Basic and acidic residues" evidence="1">
    <location>
        <begin position="187"/>
        <end position="196"/>
    </location>
</feature>
<evidence type="ECO:0000313" key="3">
    <source>
        <dbReference type="Proteomes" id="UP000789570"/>
    </source>
</evidence>